<feature type="non-terminal residue" evidence="1">
    <location>
        <position position="1"/>
    </location>
</feature>
<name>A0ACA9QS18_9GLOM</name>
<gene>
    <name evidence="1" type="ORF">ACOLOM_LOCUS12989</name>
</gene>
<evidence type="ECO:0000313" key="2">
    <source>
        <dbReference type="Proteomes" id="UP000789525"/>
    </source>
</evidence>
<keyword evidence="2" id="KW-1185">Reference proteome</keyword>
<organism evidence="1 2">
    <name type="scientific">Acaulospora colombiana</name>
    <dbReference type="NCBI Taxonomy" id="27376"/>
    <lineage>
        <taxon>Eukaryota</taxon>
        <taxon>Fungi</taxon>
        <taxon>Fungi incertae sedis</taxon>
        <taxon>Mucoromycota</taxon>
        <taxon>Glomeromycotina</taxon>
        <taxon>Glomeromycetes</taxon>
        <taxon>Diversisporales</taxon>
        <taxon>Acaulosporaceae</taxon>
        <taxon>Acaulospora</taxon>
    </lineage>
</organism>
<reference evidence="1" key="1">
    <citation type="submission" date="2021-06" db="EMBL/GenBank/DDBJ databases">
        <authorList>
            <person name="Kallberg Y."/>
            <person name="Tangrot J."/>
            <person name="Rosling A."/>
        </authorList>
    </citation>
    <scope>NUCLEOTIDE SEQUENCE</scope>
    <source>
        <strain evidence="1">CL356</strain>
    </source>
</reference>
<protein>
    <submittedName>
        <fullName evidence="1">4908_t:CDS:1</fullName>
    </submittedName>
</protein>
<proteinExistence type="predicted"/>
<comment type="caution">
    <text evidence="1">The sequence shown here is derived from an EMBL/GenBank/DDBJ whole genome shotgun (WGS) entry which is preliminary data.</text>
</comment>
<dbReference type="EMBL" id="CAJVPT010056221">
    <property type="protein sequence ID" value="CAG8756495.1"/>
    <property type="molecule type" value="Genomic_DNA"/>
</dbReference>
<accession>A0ACA9QS18</accession>
<dbReference type="Proteomes" id="UP000789525">
    <property type="component" value="Unassembled WGS sequence"/>
</dbReference>
<evidence type="ECO:0000313" key="1">
    <source>
        <dbReference type="EMBL" id="CAG8756495.1"/>
    </source>
</evidence>
<sequence length="70" mass="8105">RTHKGFQKGHSGTPVWVGKELNHGNPSYTHVKWIPRRPQPIWLVQISKGQQLQRWRLPSRGSRSERGLNG</sequence>